<keyword evidence="2" id="KW-0378">Hydrolase</keyword>
<dbReference type="InterPro" id="IPR000073">
    <property type="entry name" value="AB_hydrolase_1"/>
</dbReference>
<keyword evidence="3" id="KW-1185">Reference proteome</keyword>
<feature type="domain" description="AB hydrolase-1" evidence="1">
    <location>
        <begin position="16"/>
        <end position="92"/>
    </location>
</feature>
<protein>
    <submittedName>
        <fullName evidence="2">Alpha/beta fold hydrolase</fullName>
    </submittedName>
</protein>
<evidence type="ECO:0000259" key="1">
    <source>
        <dbReference type="Pfam" id="PF00561"/>
    </source>
</evidence>
<dbReference type="Proteomes" id="UP000500826">
    <property type="component" value="Chromosome"/>
</dbReference>
<evidence type="ECO:0000313" key="3">
    <source>
        <dbReference type="Proteomes" id="UP000500826"/>
    </source>
</evidence>
<accession>A0ABX6P5B2</accession>
<proteinExistence type="predicted"/>
<dbReference type="InterPro" id="IPR029058">
    <property type="entry name" value="AB_hydrolase_fold"/>
</dbReference>
<evidence type="ECO:0000313" key="2">
    <source>
        <dbReference type="EMBL" id="QJW85334.1"/>
    </source>
</evidence>
<dbReference type="Pfam" id="PF00561">
    <property type="entry name" value="Abhydrolase_1"/>
    <property type="match status" value="1"/>
</dbReference>
<dbReference type="SUPFAM" id="SSF53474">
    <property type="entry name" value="alpha/beta-Hydrolases"/>
    <property type="match status" value="1"/>
</dbReference>
<dbReference type="EMBL" id="CP053418">
    <property type="protein sequence ID" value="QJW85334.1"/>
    <property type="molecule type" value="Genomic_DNA"/>
</dbReference>
<dbReference type="Gene3D" id="3.40.50.1820">
    <property type="entry name" value="alpha/beta hydrolase"/>
    <property type="match status" value="1"/>
</dbReference>
<dbReference type="GO" id="GO:0016787">
    <property type="term" value="F:hydrolase activity"/>
    <property type="evidence" value="ECO:0007669"/>
    <property type="project" value="UniProtKB-KW"/>
</dbReference>
<name>A0ABX6P5B2_9BURK</name>
<gene>
    <name evidence="2" type="ORF">HK414_24015</name>
</gene>
<reference evidence="2 3" key="1">
    <citation type="submission" date="2020-05" db="EMBL/GenBank/DDBJ databases">
        <title>Ramlibacter rhizophilus sp. nov., isolated from rhizosphere soil of national flower Mugunghwa from South Korea.</title>
        <authorList>
            <person name="Zheng-Fei Y."/>
            <person name="Huan T."/>
        </authorList>
    </citation>
    <scope>NUCLEOTIDE SEQUENCE [LARGE SCALE GENOMIC DNA]</scope>
    <source>
        <strain evidence="2 3">H242</strain>
    </source>
</reference>
<organism evidence="2 3">
    <name type="scientific">Ramlibacter terrae</name>
    <dbReference type="NCBI Taxonomy" id="2732511"/>
    <lineage>
        <taxon>Bacteria</taxon>
        <taxon>Pseudomonadati</taxon>
        <taxon>Pseudomonadota</taxon>
        <taxon>Betaproteobacteria</taxon>
        <taxon>Burkholderiales</taxon>
        <taxon>Comamonadaceae</taxon>
        <taxon>Ramlibacter</taxon>
    </lineage>
</organism>
<sequence length="106" mass="12192">MTDLRMWDEHRACVGTRYRTIAFTQRYHGASAWQADWPAYGVGTHSQDLTALIEQLDTGPVHLVAWSYAGHVAFDAALRRPELVRSLFVYEPGFRLSSPTRKRSRR</sequence>